<keyword evidence="2" id="KW-1185">Reference proteome</keyword>
<protein>
    <submittedName>
        <fullName evidence="1">Uncharacterized protein</fullName>
    </submittedName>
</protein>
<dbReference type="RefSeq" id="WP_306071505.1">
    <property type="nucleotide sequence ID" value="NZ_CP120988.1"/>
</dbReference>
<sequence>MSLSRIVLSSGRSIELTELRMSSTYGGMLEGYPCKPVNDMRVSGLKRQAELAFPSTPVHLVPPSCEYPDRTAGAFGPVEVLPSVACTGTFRSAAIAPELAQVVHRSALTVVWFQTALDVPSGEDADLALRSIRWEELARDHEL</sequence>
<proteinExistence type="predicted"/>
<accession>A0ABY9IPC7</accession>
<evidence type="ECO:0000313" key="2">
    <source>
        <dbReference type="Proteomes" id="UP001235744"/>
    </source>
</evidence>
<name>A0ABY9IPC7_9ACTN</name>
<organism evidence="1 2">
    <name type="scientific">Streptomyces poriferorum</name>
    <dbReference type="NCBI Taxonomy" id="2798799"/>
    <lineage>
        <taxon>Bacteria</taxon>
        <taxon>Bacillati</taxon>
        <taxon>Actinomycetota</taxon>
        <taxon>Actinomycetes</taxon>
        <taxon>Kitasatosporales</taxon>
        <taxon>Streptomycetaceae</taxon>
        <taxon>Streptomyces</taxon>
    </lineage>
</organism>
<dbReference type="Proteomes" id="UP001235744">
    <property type="component" value="Chromosome"/>
</dbReference>
<reference evidence="1 2" key="1">
    <citation type="submission" date="2023-03" db="EMBL/GenBank/DDBJ databases">
        <title>Isolation and description of six Streptomyces strains from soil environments, able to metabolize different microbial glucans.</title>
        <authorList>
            <person name="Widen T."/>
            <person name="Larsbrink J."/>
        </authorList>
    </citation>
    <scope>NUCLEOTIDE SEQUENCE [LARGE SCALE GENOMIC DNA]</scope>
    <source>
        <strain evidence="1 2">Alt2</strain>
    </source>
</reference>
<dbReference type="EMBL" id="CP120988">
    <property type="protein sequence ID" value="WLQ56689.1"/>
    <property type="molecule type" value="Genomic_DNA"/>
</dbReference>
<gene>
    <name evidence="1" type="ORF">P8A19_15090</name>
</gene>
<evidence type="ECO:0000313" key="1">
    <source>
        <dbReference type="EMBL" id="WLQ56689.1"/>
    </source>
</evidence>